<dbReference type="CDD" id="cd05466">
    <property type="entry name" value="PBP2_LTTR_substrate"/>
    <property type="match status" value="1"/>
</dbReference>
<evidence type="ECO:0000313" key="6">
    <source>
        <dbReference type="EMBL" id="SUI82840.1"/>
    </source>
</evidence>
<evidence type="ECO:0000256" key="2">
    <source>
        <dbReference type="ARBA" id="ARBA00023015"/>
    </source>
</evidence>
<dbReference type="SUPFAM" id="SSF53850">
    <property type="entry name" value="Periplasmic binding protein-like II"/>
    <property type="match status" value="1"/>
</dbReference>
<dbReference type="Gene3D" id="1.10.10.10">
    <property type="entry name" value="Winged helix-like DNA-binding domain superfamily/Winged helix DNA-binding domain"/>
    <property type="match status" value="1"/>
</dbReference>
<dbReference type="PANTHER" id="PTHR30126">
    <property type="entry name" value="HTH-TYPE TRANSCRIPTIONAL REGULATOR"/>
    <property type="match status" value="1"/>
</dbReference>
<dbReference type="PROSITE" id="PS50931">
    <property type="entry name" value="HTH_LYSR"/>
    <property type="match status" value="1"/>
</dbReference>
<dbReference type="InterPro" id="IPR000847">
    <property type="entry name" value="LysR_HTH_N"/>
</dbReference>
<dbReference type="GO" id="GO:0003700">
    <property type="term" value="F:DNA-binding transcription factor activity"/>
    <property type="evidence" value="ECO:0007669"/>
    <property type="project" value="InterPro"/>
</dbReference>
<dbReference type="Pfam" id="PF00126">
    <property type="entry name" value="HTH_1"/>
    <property type="match status" value="1"/>
</dbReference>
<feature type="domain" description="HTH lysR-type" evidence="5">
    <location>
        <begin position="8"/>
        <end position="65"/>
    </location>
</feature>
<evidence type="ECO:0000256" key="4">
    <source>
        <dbReference type="ARBA" id="ARBA00023163"/>
    </source>
</evidence>
<dbReference type="PANTHER" id="PTHR30126:SF98">
    <property type="entry name" value="HTH-TYPE TRANSCRIPTIONAL ACTIVATOR BAUR"/>
    <property type="match status" value="1"/>
</dbReference>
<evidence type="ECO:0000256" key="1">
    <source>
        <dbReference type="ARBA" id="ARBA00009437"/>
    </source>
</evidence>
<dbReference type="AlphaFoldDB" id="A0A380AL79"/>
<dbReference type="InterPro" id="IPR005119">
    <property type="entry name" value="LysR_subst-bd"/>
</dbReference>
<keyword evidence="4" id="KW-0804">Transcription</keyword>
<dbReference type="SUPFAM" id="SSF46785">
    <property type="entry name" value="Winged helix' DNA-binding domain"/>
    <property type="match status" value="1"/>
</dbReference>
<evidence type="ECO:0000259" key="5">
    <source>
        <dbReference type="PROSITE" id="PS50931"/>
    </source>
</evidence>
<name>A0A380AL79_9GAMM</name>
<organism evidence="6 7">
    <name type="scientific">Serratia quinivorans</name>
    <dbReference type="NCBI Taxonomy" id="137545"/>
    <lineage>
        <taxon>Bacteria</taxon>
        <taxon>Pseudomonadati</taxon>
        <taxon>Pseudomonadota</taxon>
        <taxon>Gammaproteobacteria</taxon>
        <taxon>Enterobacterales</taxon>
        <taxon>Yersiniaceae</taxon>
        <taxon>Serratia</taxon>
    </lineage>
</organism>
<dbReference type="EMBL" id="UGYN01000002">
    <property type="protein sequence ID" value="SUI82840.1"/>
    <property type="molecule type" value="Genomic_DNA"/>
</dbReference>
<dbReference type="Gene3D" id="3.40.190.290">
    <property type="match status" value="1"/>
</dbReference>
<evidence type="ECO:0000256" key="3">
    <source>
        <dbReference type="ARBA" id="ARBA00023125"/>
    </source>
</evidence>
<sequence length="297" mass="33625">MLGNIHNVDIRLLQIFLTIVQCNGFSAAQAQLNMSQSAISTCMSTLETRLGFRLCERGKKGFSLTAEGEQVLCYTQQLFAKLDAFVLQVHNLSGRLRGELMIGLLDSTLTLPEAKVVEAIRRFYQRNHEVSLQVFIKSPTELEQEIISGELHAAISYIGHRLENLEYIDLFSEKISIYCGKHHPLYLSSKVTSEDLLRFSWVKRGYLMPSDLVPVMPPLITATAHQMEAVALLVLAGTHIGYLPQHYAQQWVDKQEMYLLKSEELSYEVTHCLILNRSRPHNEALEALVSDILLEHG</sequence>
<dbReference type="InterPro" id="IPR036390">
    <property type="entry name" value="WH_DNA-bd_sf"/>
</dbReference>
<accession>A0A380AL79</accession>
<proteinExistence type="inferred from homology"/>
<dbReference type="Proteomes" id="UP000255529">
    <property type="component" value="Unassembled WGS sequence"/>
</dbReference>
<dbReference type="InterPro" id="IPR036388">
    <property type="entry name" value="WH-like_DNA-bd_sf"/>
</dbReference>
<keyword evidence="2" id="KW-0805">Transcription regulation</keyword>
<dbReference type="Pfam" id="PF03466">
    <property type="entry name" value="LysR_substrate"/>
    <property type="match status" value="1"/>
</dbReference>
<dbReference type="GO" id="GO:0000976">
    <property type="term" value="F:transcription cis-regulatory region binding"/>
    <property type="evidence" value="ECO:0007669"/>
    <property type="project" value="TreeGrafter"/>
</dbReference>
<dbReference type="RefSeq" id="WP_115184300.1">
    <property type="nucleotide sequence ID" value="NZ_CAMIRF010000002.1"/>
</dbReference>
<gene>
    <name evidence="6" type="primary">cynR_5</name>
    <name evidence="6" type="ORF">NCTC11544_04375</name>
</gene>
<keyword evidence="3" id="KW-0238">DNA-binding</keyword>
<evidence type="ECO:0000313" key="7">
    <source>
        <dbReference type="Proteomes" id="UP000255529"/>
    </source>
</evidence>
<protein>
    <submittedName>
        <fullName evidence="6">Cyn operon transcriptional activator</fullName>
    </submittedName>
</protein>
<reference evidence="6 7" key="1">
    <citation type="submission" date="2018-06" db="EMBL/GenBank/DDBJ databases">
        <authorList>
            <consortium name="Pathogen Informatics"/>
            <person name="Doyle S."/>
        </authorList>
    </citation>
    <scope>NUCLEOTIDE SEQUENCE [LARGE SCALE GENOMIC DNA]</scope>
    <source>
        <strain evidence="6 7">NCTC11544</strain>
    </source>
</reference>
<comment type="similarity">
    <text evidence="1">Belongs to the LysR transcriptional regulatory family.</text>
</comment>